<name>A0A1L9P911_ASPVE</name>
<protein>
    <submittedName>
        <fullName evidence="1">Uncharacterized protein</fullName>
    </submittedName>
</protein>
<keyword evidence="2" id="KW-1185">Reference proteome</keyword>
<dbReference type="EMBL" id="KV878126">
    <property type="protein sequence ID" value="OJI97975.1"/>
    <property type="molecule type" value="Genomic_DNA"/>
</dbReference>
<organism evidence="1 2">
    <name type="scientific">Aspergillus versicolor CBS 583.65</name>
    <dbReference type="NCBI Taxonomy" id="1036611"/>
    <lineage>
        <taxon>Eukaryota</taxon>
        <taxon>Fungi</taxon>
        <taxon>Dikarya</taxon>
        <taxon>Ascomycota</taxon>
        <taxon>Pezizomycotina</taxon>
        <taxon>Eurotiomycetes</taxon>
        <taxon>Eurotiomycetidae</taxon>
        <taxon>Eurotiales</taxon>
        <taxon>Aspergillaceae</taxon>
        <taxon>Aspergillus</taxon>
        <taxon>Aspergillus subgen. Nidulantes</taxon>
    </lineage>
</organism>
<dbReference type="GeneID" id="63732240"/>
<reference evidence="2" key="1">
    <citation type="journal article" date="2017" name="Genome Biol.">
        <title>Comparative genomics reveals high biological diversity and specific adaptations in the industrially and medically important fungal genus Aspergillus.</title>
        <authorList>
            <person name="de Vries R.P."/>
            <person name="Riley R."/>
            <person name="Wiebenga A."/>
            <person name="Aguilar-Osorio G."/>
            <person name="Amillis S."/>
            <person name="Uchima C.A."/>
            <person name="Anderluh G."/>
            <person name="Asadollahi M."/>
            <person name="Askin M."/>
            <person name="Barry K."/>
            <person name="Battaglia E."/>
            <person name="Bayram O."/>
            <person name="Benocci T."/>
            <person name="Braus-Stromeyer S.A."/>
            <person name="Caldana C."/>
            <person name="Canovas D."/>
            <person name="Cerqueira G.C."/>
            <person name="Chen F."/>
            <person name="Chen W."/>
            <person name="Choi C."/>
            <person name="Clum A."/>
            <person name="Dos Santos R.A."/>
            <person name="Damasio A.R."/>
            <person name="Diallinas G."/>
            <person name="Emri T."/>
            <person name="Fekete E."/>
            <person name="Flipphi M."/>
            <person name="Freyberg S."/>
            <person name="Gallo A."/>
            <person name="Gournas C."/>
            <person name="Habgood R."/>
            <person name="Hainaut M."/>
            <person name="Harispe M.L."/>
            <person name="Henrissat B."/>
            <person name="Hilden K.S."/>
            <person name="Hope R."/>
            <person name="Hossain A."/>
            <person name="Karabika E."/>
            <person name="Karaffa L."/>
            <person name="Karanyi Z."/>
            <person name="Krasevec N."/>
            <person name="Kuo A."/>
            <person name="Kusch H."/>
            <person name="LaButti K."/>
            <person name="Lagendijk E.L."/>
            <person name="Lapidus A."/>
            <person name="Levasseur A."/>
            <person name="Lindquist E."/>
            <person name="Lipzen A."/>
            <person name="Logrieco A.F."/>
            <person name="MacCabe A."/>
            <person name="Maekelae M.R."/>
            <person name="Malavazi I."/>
            <person name="Melin P."/>
            <person name="Meyer V."/>
            <person name="Mielnichuk N."/>
            <person name="Miskei M."/>
            <person name="Molnar A.P."/>
            <person name="Mule G."/>
            <person name="Ngan C.Y."/>
            <person name="Orejas M."/>
            <person name="Orosz E."/>
            <person name="Ouedraogo J.P."/>
            <person name="Overkamp K.M."/>
            <person name="Park H.-S."/>
            <person name="Perrone G."/>
            <person name="Piumi F."/>
            <person name="Punt P.J."/>
            <person name="Ram A.F."/>
            <person name="Ramon A."/>
            <person name="Rauscher S."/>
            <person name="Record E."/>
            <person name="Riano-Pachon D.M."/>
            <person name="Robert V."/>
            <person name="Roehrig J."/>
            <person name="Ruller R."/>
            <person name="Salamov A."/>
            <person name="Salih N.S."/>
            <person name="Samson R.A."/>
            <person name="Sandor E."/>
            <person name="Sanguinetti M."/>
            <person name="Schuetze T."/>
            <person name="Sepcic K."/>
            <person name="Shelest E."/>
            <person name="Sherlock G."/>
            <person name="Sophianopoulou V."/>
            <person name="Squina F.M."/>
            <person name="Sun H."/>
            <person name="Susca A."/>
            <person name="Todd R.B."/>
            <person name="Tsang A."/>
            <person name="Unkles S.E."/>
            <person name="van de Wiele N."/>
            <person name="van Rossen-Uffink D."/>
            <person name="Oliveira J.V."/>
            <person name="Vesth T.C."/>
            <person name="Visser J."/>
            <person name="Yu J.-H."/>
            <person name="Zhou M."/>
            <person name="Andersen M.R."/>
            <person name="Archer D.B."/>
            <person name="Baker S.E."/>
            <person name="Benoit I."/>
            <person name="Brakhage A.A."/>
            <person name="Braus G.H."/>
            <person name="Fischer R."/>
            <person name="Frisvad J.C."/>
            <person name="Goldman G.H."/>
            <person name="Houbraken J."/>
            <person name="Oakley B."/>
            <person name="Pocsi I."/>
            <person name="Scazzocchio C."/>
            <person name="Seiboth B."/>
            <person name="vanKuyk P.A."/>
            <person name="Wortman J."/>
            <person name="Dyer P.S."/>
            <person name="Grigoriev I.V."/>
        </authorList>
    </citation>
    <scope>NUCLEOTIDE SEQUENCE [LARGE SCALE GENOMIC DNA]</scope>
    <source>
        <strain evidence="2">CBS 583.65</strain>
    </source>
</reference>
<dbReference type="RefSeq" id="XP_040663738.1">
    <property type="nucleotide sequence ID" value="XM_040816729.1"/>
</dbReference>
<evidence type="ECO:0000313" key="1">
    <source>
        <dbReference type="EMBL" id="OJI97975.1"/>
    </source>
</evidence>
<dbReference type="VEuPathDB" id="FungiDB:ASPVEDRAFT_79646"/>
<dbReference type="PANTHER" id="PTHR38115:SF1">
    <property type="entry name" value="LIPOCALIN-LIKE DOMAIN-CONTAINING PROTEIN"/>
    <property type="match status" value="1"/>
</dbReference>
<evidence type="ECO:0000313" key="2">
    <source>
        <dbReference type="Proteomes" id="UP000184073"/>
    </source>
</evidence>
<proteinExistence type="predicted"/>
<accession>A0A1L9P911</accession>
<gene>
    <name evidence="1" type="ORF">ASPVEDRAFT_79646</name>
</gene>
<dbReference type="Gene3D" id="2.40.128.20">
    <property type="match status" value="1"/>
</dbReference>
<dbReference type="SUPFAM" id="SSF50814">
    <property type="entry name" value="Lipocalins"/>
    <property type="match status" value="1"/>
</dbReference>
<dbReference type="Proteomes" id="UP000184073">
    <property type="component" value="Unassembled WGS sequence"/>
</dbReference>
<dbReference type="PANTHER" id="PTHR38115">
    <property type="entry name" value="LIPOCALIN-LIKE DOMAIN-CONTAINING PROTEIN"/>
    <property type="match status" value="1"/>
</dbReference>
<dbReference type="InterPro" id="IPR053037">
    <property type="entry name" value="Pericyclase_pydY-like"/>
</dbReference>
<dbReference type="AlphaFoldDB" id="A0A1L9P911"/>
<dbReference type="InterPro" id="IPR012674">
    <property type="entry name" value="Calycin"/>
</dbReference>
<dbReference type="OrthoDB" id="425354at2759"/>
<sequence length="216" mass="24323">MDKTKETPQGARIGNISGAWVMDKNLSTNLDAVLKLQGISWIMRKAIAAATTTLKITQGTDIDGDRPTWAPTEWMMLEPALTGGLQGAPEKRPLTWTEFHHDDTLFGRVIIRSHYIPGRRVADDRVQPLVDPFTKVAKDSESILREEVVMTPEIAGSDAEMDKVFIHDLVRSVYSGWTAEQIWAVEMLGEELFLTRRVVVWKGSYAESACVYYRRA</sequence>